<protein>
    <submittedName>
        <fullName evidence="1">HK97 family phage portal protein</fullName>
    </submittedName>
</protein>
<reference evidence="1 2" key="1">
    <citation type="submission" date="2013-03" db="EMBL/GenBank/DDBJ databases">
        <title>The Genome Sequence of Acinetobacter tandoii CIP 107469.</title>
        <authorList>
            <consortium name="The Broad Institute Genome Sequencing Platform"/>
            <consortium name="The Broad Institute Genome Sequencing Center for Infectious Disease"/>
            <person name="Cerqueira G."/>
            <person name="Feldgarden M."/>
            <person name="Courvalin P."/>
            <person name="Perichon B."/>
            <person name="Grillot-Courvalin C."/>
            <person name="Clermont D."/>
            <person name="Rocha E."/>
            <person name="Yoon E.-J."/>
            <person name="Nemec A."/>
            <person name="Walker B."/>
            <person name="Young S.K."/>
            <person name="Zeng Q."/>
            <person name="Gargeya S."/>
            <person name="Fitzgerald M."/>
            <person name="Haas B."/>
            <person name="Abouelleil A."/>
            <person name="Alvarado L."/>
            <person name="Arachchi H.M."/>
            <person name="Berlin A.M."/>
            <person name="Chapman S.B."/>
            <person name="Dewar J."/>
            <person name="Goldberg J."/>
            <person name="Griggs A."/>
            <person name="Gujja S."/>
            <person name="Hansen M."/>
            <person name="Howarth C."/>
            <person name="Imamovic A."/>
            <person name="Larimer J."/>
            <person name="McCowan C."/>
            <person name="Murphy C."/>
            <person name="Neiman D."/>
            <person name="Pearson M."/>
            <person name="Priest M."/>
            <person name="Roberts A."/>
            <person name="Saif S."/>
            <person name="Shea T."/>
            <person name="Sisk P."/>
            <person name="Sykes S."/>
            <person name="Wortman J."/>
            <person name="Nusbaum C."/>
            <person name="Birren B."/>
        </authorList>
    </citation>
    <scope>NUCLEOTIDE SEQUENCE [LARGE SCALE GENOMIC DNA]</scope>
    <source>
        <strain evidence="1 2">CIP 107469</strain>
    </source>
</reference>
<dbReference type="Proteomes" id="UP000016201">
    <property type="component" value="Unassembled WGS sequence"/>
</dbReference>
<keyword evidence="2" id="KW-1185">Reference proteome</keyword>
<accession>R9B2T4</accession>
<proteinExistence type="predicted"/>
<organism evidence="1 2">
    <name type="scientific">Acinetobacter tandoii DSM 14970 = CIP 107469</name>
    <dbReference type="NCBI Taxonomy" id="1120927"/>
    <lineage>
        <taxon>Bacteria</taxon>
        <taxon>Pseudomonadati</taxon>
        <taxon>Pseudomonadota</taxon>
        <taxon>Gammaproteobacteria</taxon>
        <taxon>Moraxellales</taxon>
        <taxon>Moraxellaceae</taxon>
        <taxon>Acinetobacter</taxon>
    </lineage>
</organism>
<gene>
    <name evidence="1" type="ORF">I593_02294</name>
</gene>
<dbReference type="eggNOG" id="COG4695">
    <property type="taxonomic scope" value="Bacteria"/>
</dbReference>
<name>R9B2T4_9GAMM</name>
<dbReference type="EMBL" id="AQFM01000038">
    <property type="protein sequence ID" value="EOR06706.1"/>
    <property type="molecule type" value="Genomic_DNA"/>
</dbReference>
<dbReference type="OrthoDB" id="9765386at2"/>
<sequence>MSLKTKIGELLGFKTTPQIISSPDDLAKFFGAEYVTGMGQPVTPLRAMQLTTVFTCVRVLSESMGMLPCRLYKRVGRNKEIADNHRLHDLLYVAPNDYMTAQEFWELLMVCLCLRGNFYAYKVYALGNVVELLPLDPSSVTPKLNDDWTVEYQVNFKNGGLKTLSQDEIWHVRLFTLDGLNGLNPIAYARKCIGLGLDTEEHGTKLFKNGAVTSGVLETAESLTDVAFNRLKNEFTENYAGLANTYKPMILEEGLTWKPTALNLEDSQFLETRQYQATEICGLFRVPPHLAANMEKMTLNNIEHMGMSFVNYSLVPYMTRIESRIKVGLLSEKDRKTHYAKFNAGALLRGDLKTRYESYGKGIQWGWLSPNDCRELEDMNPREGGDIYLTPMNMTTDPEGENDANKAAS</sequence>
<dbReference type="InterPro" id="IPR006427">
    <property type="entry name" value="Portal_HK97"/>
</dbReference>
<dbReference type="RefSeq" id="WP_016167335.1">
    <property type="nucleotide sequence ID" value="NZ_JHZG01000004.1"/>
</dbReference>
<dbReference type="AlphaFoldDB" id="R9B2T4"/>
<dbReference type="Pfam" id="PF04860">
    <property type="entry name" value="Phage_portal"/>
    <property type="match status" value="1"/>
</dbReference>
<evidence type="ECO:0000313" key="1">
    <source>
        <dbReference type="EMBL" id="EOR06706.1"/>
    </source>
</evidence>
<evidence type="ECO:0000313" key="2">
    <source>
        <dbReference type="Proteomes" id="UP000016201"/>
    </source>
</evidence>
<comment type="caution">
    <text evidence="1">The sequence shown here is derived from an EMBL/GenBank/DDBJ whole genome shotgun (WGS) entry which is preliminary data.</text>
</comment>
<dbReference type="NCBIfam" id="TIGR01537">
    <property type="entry name" value="portal_HK97"/>
    <property type="match status" value="1"/>
</dbReference>
<dbReference type="PATRIC" id="fig|1120927.3.peg.2229"/>
<dbReference type="InterPro" id="IPR006944">
    <property type="entry name" value="Phage/GTA_portal"/>
</dbReference>